<feature type="domain" description="Tr-type G" evidence="1">
    <location>
        <begin position="2"/>
        <end position="193"/>
    </location>
</feature>
<dbReference type="GO" id="GO:0001514">
    <property type="term" value="P:selenocysteine incorporation"/>
    <property type="evidence" value="ECO:0007669"/>
    <property type="project" value="TreeGrafter"/>
</dbReference>
<dbReference type="CDD" id="cd04094">
    <property type="entry name" value="eSelB_III"/>
    <property type="match status" value="1"/>
</dbReference>
<organism evidence="2 3">
    <name type="scientific">Glossina palpalis gambiensis</name>
    <dbReference type="NCBI Taxonomy" id="67801"/>
    <lineage>
        <taxon>Eukaryota</taxon>
        <taxon>Metazoa</taxon>
        <taxon>Ecdysozoa</taxon>
        <taxon>Arthropoda</taxon>
        <taxon>Hexapoda</taxon>
        <taxon>Insecta</taxon>
        <taxon>Pterygota</taxon>
        <taxon>Neoptera</taxon>
        <taxon>Endopterygota</taxon>
        <taxon>Diptera</taxon>
        <taxon>Brachycera</taxon>
        <taxon>Muscomorpha</taxon>
        <taxon>Hippoboscoidea</taxon>
        <taxon>Glossinidae</taxon>
        <taxon>Glossina</taxon>
    </lineage>
</organism>
<dbReference type="SUPFAM" id="SSF52540">
    <property type="entry name" value="P-loop containing nucleoside triphosphate hydrolases"/>
    <property type="match status" value="1"/>
</dbReference>
<evidence type="ECO:0000313" key="3">
    <source>
        <dbReference type="Proteomes" id="UP000092460"/>
    </source>
</evidence>
<dbReference type="Pfam" id="PF21131">
    <property type="entry name" value="eEFSec_4th"/>
    <property type="match status" value="1"/>
</dbReference>
<dbReference type="InterPro" id="IPR027417">
    <property type="entry name" value="P-loop_NTPase"/>
</dbReference>
<dbReference type="NCBIfam" id="TIGR00231">
    <property type="entry name" value="small_GTP"/>
    <property type="match status" value="1"/>
</dbReference>
<dbReference type="VEuPathDB" id="VectorBase:GPPI052447"/>
<dbReference type="InterPro" id="IPR004161">
    <property type="entry name" value="EFTu-like_2"/>
</dbReference>
<dbReference type="GO" id="GO:0003746">
    <property type="term" value="F:translation elongation factor activity"/>
    <property type="evidence" value="ECO:0007669"/>
    <property type="project" value="TreeGrafter"/>
</dbReference>
<dbReference type="AlphaFoldDB" id="A0A240SXH6"/>
<dbReference type="Gene3D" id="2.40.30.10">
    <property type="entry name" value="Translation factors"/>
    <property type="match status" value="2"/>
</dbReference>
<reference evidence="2" key="2">
    <citation type="submission" date="2020-05" db="UniProtKB">
        <authorList>
            <consortium name="EnsemblMetazoa"/>
        </authorList>
    </citation>
    <scope>IDENTIFICATION</scope>
    <source>
        <strain evidence="2">IAEA</strain>
    </source>
</reference>
<sequence>MIVNINIGLLGHVDSGKTSLAKALSTISSTAAFDKNPQSKERGITLDLGFSAIVLEAPAQLKSQDEQIKQLQLTFVDCPGHASLIRTIIGGAQIIDLMLLVIDVQKGVQTQTAECVVIGGLLKRKLIVVINKIDLVETQQQTIVLTKLEKKLRKALIAASFTENFPIFRVSAQNGQGIQELLNGMKNEIHIPVRLPEKPLVMYIDHCFSIRGQGTICTGTIVQGQLKINDFIELPAIGEQRKVKSLQMFKRPVQSAVMGDRVGVCVTQFNAKQLERGVLCQPGYLQAVYAAVILLEHVKYYKLALKSKSKFHVSVGHDTVMARIILFRSLTNQREFNINEEYEYIDEIGPSEIQPSQDECSVFTLLEFERPVFAISNGILIASKLDLDAHCNCCRLAFWGNMQWCSSSTNYLNEQLMLWRIFKNKQRQGNVHRLVNSQEIIVQNLFRKDNNRELFIGKHVQLSTGETGIIASTFGQTSKVKITFSECLKRETLKILKEGGANNILVILKYKKYTFNKNAAVAQTTAMPTHKGGGTCCAGPVQRPVYLVPVQPVVMQPAKGKGKKHG</sequence>
<dbReference type="STRING" id="67801.A0A240SXH6"/>
<dbReference type="PRINTS" id="PR00315">
    <property type="entry name" value="ELONGATNFCT"/>
</dbReference>
<dbReference type="InterPro" id="IPR049393">
    <property type="entry name" value="eEFSec_III"/>
</dbReference>
<dbReference type="EnsemblMetazoa" id="GPPI052447-RA">
    <property type="protein sequence ID" value="GPPI052447-PA"/>
    <property type="gene ID" value="GPPI052447"/>
</dbReference>
<dbReference type="EMBL" id="JXJN01020338">
    <property type="status" value="NOT_ANNOTATED_CDS"/>
    <property type="molecule type" value="Genomic_DNA"/>
</dbReference>
<dbReference type="InterPro" id="IPR050055">
    <property type="entry name" value="EF-Tu_GTPase"/>
</dbReference>
<accession>A0A240SXH6</accession>
<reference evidence="3" key="1">
    <citation type="submission" date="2015-01" db="EMBL/GenBank/DDBJ databases">
        <authorList>
            <person name="Aksoy S."/>
            <person name="Warren W."/>
            <person name="Wilson R.K."/>
        </authorList>
    </citation>
    <scope>NUCLEOTIDE SEQUENCE [LARGE SCALE GENOMIC DNA]</scope>
    <source>
        <strain evidence="3">IAEA</strain>
    </source>
</reference>
<dbReference type="Pfam" id="PF21208">
    <property type="entry name" value="euk_SelB_III"/>
    <property type="match status" value="1"/>
</dbReference>
<dbReference type="InterPro" id="IPR000795">
    <property type="entry name" value="T_Tr_GTP-bd_dom"/>
</dbReference>
<keyword evidence="3" id="KW-1185">Reference proteome</keyword>
<dbReference type="Proteomes" id="UP000092460">
    <property type="component" value="Unassembled WGS sequence"/>
</dbReference>
<dbReference type="GO" id="GO:0005525">
    <property type="term" value="F:GTP binding"/>
    <property type="evidence" value="ECO:0007669"/>
    <property type="project" value="InterPro"/>
</dbReference>
<dbReference type="SUPFAM" id="SSF50447">
    <property type="entry name" value="Translation proteins"/>
    <property type="match status" value="1"/>
</dbReference>
<name>A0A240SXH6_9MUSC</name>
<proteinExistence type="predicted"/>
<dbReference type="CDD" id="cd03696">
    <property type="entry name" value="SelB_II"/>
    <property type="match status" value="1"/>
</dbReference>
<dbReference type="InterPro" id="IPR049394">
    <property type="entry name" value="eEFSec_C"/>
</dbReference>
<dbReference type="FunFam" id="2.40.30.10:FF:000052">
    <property type="entry name" value="Selenocysteine-specific elongation factor EF-Sec"/>
    <property type="match status" value="1"/>
</dbReference>
<dbReference type="Pfam" id="PF03144">
    <property type="entry name" value="GTP_EFTU_D2"/>
    <property type="match status" value="1"/>
</dbReference>
<dbReference type="PANTHER" id="PTHR43721">
    <property type="entry name" value="ELONGATION FACTOR TU-RELATED"/>
    <property type="match status" value="1"/>
</dbReference>
<evidence type="ECO:0000313" key="2">
    <source>
        <dbReference type="EnsemblMetazoa" id="GPPI052447-PA"/>
    </source>
</evidence>
<dbReference type="GO" id="GO:0003924">
    <property type="term" value="F:GTPase activity"/>
    <property type="evidence" value="ECO:0007669"/>
    <property type="project" value="InterPro"/>
</dbReference>
<protein>
    <recommendedName>
        <fullName evidence="1">Tr-type G domain-containing protein</fullName>
    </recommendedName>
</protein>
<dbReference type="InterPro" id="IPR009000">
    <property type="entry name" value="Transl_B-barrel_sf"/>
</dbReference>
<dbReference type="PROSITE" id="PS51722">
    <property type="entry name" value="G_TR_2"/>
    <property type="match status" value="1"/>
</dbReference>
<dbReference type="InterPro" id="IPR005225">
    <property type="entry name" value="Small_GTP-bd"/>
</dbReference>
<dbReference type="Gene3D" id="3.40.50.300">
    <property type="entry name" value="P-loop containing nucleotide triphosphate hydrolases"/>
    <property type="match status" value="1"/>
</dbReference>
<dbReference type="PANTHER" id="PTHR43721:SF11">
    <property type="entry name" value="SELENOCYSTEINE-SPECIFIC ELONGATION FACTOR"/>
    <property type="match status" value="1"/>
</dbReference>
<dbReference type="Pfam" id="PF00009">
    <property type="entry name" value="GTP_EFTU"/>
    <property type="match status" value="1"/>
</dbReference>
<evidence type="ECO:0000259" key="1">
    <source>
        <dbReference type="PROSITE" id="PS51722"/>
    </source>
</evidence>
<dbReference type="CDD" id="cd01889">
    <property type="entry name" value="SelB_euk"/>
    <property type="match status" value="1"/>
</dbReference>